<gene>
    <name evidence="2" type="ORF">SEPCBS119000_006068</name>
</gene>
<reference evidence="2 3" key="1">
    <citation type="submission" date="2024-01" db="EMBL/GenBank/DDBJ databases">
        <authorList>
            <person name="Allen C."/>
            <person name="Tagirdzhanova G."/>
        </authorList>
    </citation>
    <scope>NUCLEOTIDE SEQUENCE [LARGE SCALE GENOMIC DNA]</scope>
    <source>
        <strain evidence="2 3">CBS 119000</strain>
    </source>
</reference>
<sequence length="356" mass="37856">MSVLSILIRGRQAKEHGQPTHSEKQAGKQKEEQSSPRYRHFPTHAGVDALLCGPVGWMQDDAQRIRDSNLKRMAASAAQTGRISRPSSAAMLSPLHTEYHTRGGGSSSSSSSRQIHGADLKSTVLNSSISPRWSQPSSSSLSAGRYSSSQPGATIYSSPDYSSLDAEIDRARRFAADAGDTSQTAVCSAPVPAISPSPSLTSSSMTLTPASSPSPTPISGSTLSLSSFQSLKKDSIGVIYEEHSLSHSGSFEMKLLPTGTKAANTIDHSKLSPATRPMRNQPDLSSAGHQEKRQPNDPYAQPAGPAERLSPRLDKLPAQRSLVPATLRPTSHPSPTLTDKSLDETPETPEIPEGSE</sequence>
<feature type="region of interest" description="Disordered" evidence="1">
    <location>
        <begin position="97"/>
        <end position="116"/>
    </location>
</feature>
<dbReference type="Proteomes" id="UP001642502">
    <property type="component" value="Unassembled WGS sequence"/>
</dbReference>
<evidence type="ECO:0000313" key="2">
    <source>
        <dbReference type="EMBL" id="CAK7274237.1"/>
    </source>
</evidence>
<accession>A0ABP0E1D3</accession>
<feature type="compositionally biased region" description="Polar residues" evidence="1">
    <location>
        <begin position="150"/>
        <end position="160"/>
    </location>
</feature>
<organism evidence="2 3">
    <name type="scientific">Sporothrix epigloea</name>
    <dbReference type="NCBI Taxonomy" id="1892477"/>
    <lineage>
        <taxon>Eukaryota</taxon>
        <taxon>Fungi</taxon>
        <taxon>Dikarya</taxon>
        <taxon>Ascomycota</taxon>
        <taxon>Pezizomycotina</taxon>
        <taxon>Sordariomycetes</taxon>
        <taxon>Sordariomycetidae</taxon>
        <taxon>Ophiostomatales</taxon>
        <taxon>Ophiostomataceae</taxon>
        <taxon>Sporothrix</taxon>
    </lineage>
</organism>
<feature type="region of interest" description="Disordered" evidence="1">
    <location>
        <begin position="126"/>
        <end position="160"/>
    </location>
</feature>
<feature type="region of interest" description="Disordered" evidence="1">
    <location>
        <begin position="187"/>
        <end position="222"/>
    </location>
</feature>
<evidence type="ECO:0000256" key="1">
    <source>
        <dbReference type="SAM" id="MobiDB-lite"/>
    </source>
</evidence>
<feature type="region of interest" description="Disordered" evidence="1">
    <location>
        <begin position="1"/>
        <end position="40"/>
    </location>
</feature>
<dbReference type="EMBL" id="CAWUON010000135">
    <property type="protein sequence ID" value="CAK7274237.1"/>
    <property type="molecule type" value="Genomic_DNA"/>
</dbReference>
<keyword evidence="3" id="KW-1185">Reference proteome</keyword>
<proteinExistence type="predicted"/>
<feature type="compositionally biased region" description="Low complexity" evidence="1">
    <location>
        <begin position="127"/>
        <end position="149"/>
    </location>
</feature>
<comment type="caution">
    <text evidence="2">The sequence shown here is derived from an EMBL/GenBank/DDBJ whole genome shotgun (WGS) entry which is preliminary data.</text>
</comment>
<feature type="compositionally biased region" description="Basic and acidic residues" evidence="1">
    <location>
        <begin position="12"/>
        <end position="34"/>
    </location>
</feature>
<feature type="region of interest" description="Disordered" evidence="1">
    <location>
        <begin position="269"/>
        <end position="356"/>
    </location>
</feature>
<feature type="compositionally biased region" description="Polar residues" evidence="1">
    <location>
        <begin position="328"/>
        <end position="339"/>
    </location>
</feature>
<name>A0ABP0E1D3_9PEZI</name>
<protein>
    <submittedName>
        <fullName evidence="2">Uncharacterized protein</fullName>
    </submittedName>
</protein>
<evidence type="ECO:0000313" key="3">
    <source>
        <dbReference type="Proteomes" id="UP001642502"/>
    </source>
</evidence>